<keyword evidence="12" id="KW-1185">Reference proteome</keyword>
<dbReference type="PANTHER" id="PTHR39583:SF2">
    <property type="entry name" value="TYPE II SECRETION SYSTEM PROTEIN J"/>
    <property type="match status" value="1"/>
</dbReference>
<dbReference type="InterPro" id="IPR012902">
    <property type="entry name" value="N_methyl_site"/>
</dbReference>
<dbReference type="InterPro" id="IPR045584">
    <property type="entry name" value="Pilin-like"/>
</dbReference>
<dbReference type="GO" id="GO:0015627">
    <property type="term" value="C:type II protein secretion system complex"/>
    <property type="evidence" value="ECO:0007669"/>
    <property type="project" value="InterPro"/>
</dbReference>
<keyword evidence="9 10" id="KW-0472">Membrane</keyword>
<keyword evidence="8 10" id="KW-1133">Transmembrane helix</keyword>
<keyword evidence="5" id="KW-0488">Methylation</keyword>
<evidence type="ECO:0000256" key="2">
    <source>
        <dbReference type="ARBA" id="ARBA00011084"/>
    </source>
</evidence>
<dbReference type="InterPro" id="IPR051621">
    <property type="entry name" value="T2SS_protein_J"/>
</dbReference>
<dbReference type="RefSeq" id="WP_111550945.1">
    <property type="nucleotide sequence ID" value="NZ_LIGK01000029.1"/>
</dbReference>
<evidence type="ECO:0000256" key="4">
    <source>
        <dbReference type="ARBA" id="ARBA00022475"/>
    </source>
</evidence>
<dbReference type="PROSITE" id="PS00409">
    <property type="entry name" value="PROKAR_NTER_METHYL"/>
    <property type="match status" value="1"/>
</dbReference>
<dbReference type="NCBIfam" id="TIGR02532">
    <property type="entry name" value="IV_pilin_GFxxxE"/>
    <property type="match status" value="1"/>
</dbReference>
<proteinExistence type="inferred from homology"/>
<dbReference type="GO" id="GO:0005886">
    <property type="term" value="C:plasma membrane"/>
    <property type="evidence" value="ECO:0007669"/>
    <property type="project" value="UniProtKB-SubCell"/>
</dbReference>
<protein>
    <recommendedName>
        <fullName evidence="3">Type II secretion system protein J</fullName>
    </recommendedName>
</protein>
<reference evidence="11 12" key="1">
    <citation type="submission" date="2018-06" db="EMBL/GenBank/DDBJ databases">
        <title>Genomic Encyclopedia of Archaeal and Bacterial Type Strains, Phase II (KMG-II): from individual species to whole genera.</title>
        <authorList>
            <person name="Goeker M."/>
        </authorList>
    </citation>
    <scope>NUCLEOTIDE SEQUENCE [LARGE SCALE GENOMIC DNA]</scope>
    <source>
        <strain evidence="11 12">DSM 22011</strain>
    </source>
</reference>
<evidence type="ECO:0000256" key="10">
    <source>
        <dbReference type="SAM" id="Phobius"/>
    </source>
</evidence>
<dbReference type="AlphaFoldDB" id="A0A327XYM0"/>
<feature type="transmembrane region" description="Helical" evidence="10">
    <location>
        <begin position="12"/>
        <end position="30"/>
    </location>
</feature>
<dbReference type="Pfam" id="PF07963">
    <property type="entry name" value="N_methyl"/>
    <property type="match status" value="1"/>
</dbReference>
<dbReference type="OrthoDB" id="7869574at2"/>
<organism evidence="11 12">
    <name type="scientific">Salipiger aestuarii</name>
    <dbReference type="NCBI Taxonomy" id="568098"/>
    <lineage>
        <taxon>Bacteria</taxon>
        <taxon>Pseudomonadati</taxon>
        <taxon>Pseudomonadota</taxon>
        <taxon>Alphaproteobacteria</taxon>
        <taxon>Rhodobacterales</taxon>
        <taxon>Roseobacteraceae</taxon>
        <taxon>Salipiger</taxon>
    </lineage>
</organism>
<comment type="caution">
    <text evidence="11">The sequence shown here is derived from an EMBL/GenBank/DDBJ whole genome shotgun (WGS) entry which is preliminary data.</text>
</comment>
<evidence type="ECO:0000256" key="5">
    <source>
        <dbReference type="ARBA" id="ARBA00022481"/>
    </source>
</evidence>
<keyword evidence="7 10" id="KW-0812">Transmembrane</keyword>
<dbReference type="PANTHER" id="PTHR39583">
    <property type="entry name" value="TYPE II SECRETION SYSTEM PROTEIN J-RELATED"/>
    <property type="match status" value="1"/>
</dbReference>
<accession>A0A327XYM0</accession>
<dbReference type="Proteomes" id="UP000249165">
    <property type="component" value="Unassembled WGS sequence"/>
</dbReference>
<evidence type="ECO:0000256" key="9">
    <source>
        <dbReference type="ARBA" id="ARBA00023136"/>
    </source>
</evidence>
<evidence type="ECO:0000256" key="1">
    <source>
        <dbReference type="ARBA" id="ARBA00004377"/>
    </source>
</evidence>
<evidence type="ECO:0000313" key="11">
    <source>
        <dbReference type="EMBL" id="RAK13197.1"/>
    </source>
</evidence>
<dbReference type="GO" id="GO:0015628">
    <property type="term" value="P:protein secretion by the type II secretion system"/>
    <property type="evidence" value="ECO:0007669"/>
    <property type="project" value="InterPro"/>
</dbReference>
<comment type="subcellular location">
    <subcellularLocation>
        <location evidence="1">Cell inner membrane</location>
        <topology evidence="1">Single-pass membrane protein</topology>
    </subcellularLocation>
</comment>
<gene>
    <name evidence="11" type="ORF">ATI53_103926</name>
</gene>
<evidence type="ECO:0000256" key="6">
    <source>
        <dbReference type="ARBA" id="ARBA00022519"/>
    </source>
</evidence>
<dbReference type="InterPro" id="IPR010055">
    <property type="entry name" value="T2SS_protein-GspJ"/>
</dbReference>
<evidence type="ECO:0000256" key="3">
    <source>
        <dbReference type="ARBA" id="ARBA00021539"/>
    </source>
</evidence>
<dbReference type="Pfam" id="PF11612">
    <property type="entry name" value="T2SSJ"/>
    <property type="match status" value="1"/>
</dbReference>
<sequence length="227" mass="24421">MTRDSKQRGLTLLELVIAMALFAMVAVMGVQSLTGMMRLHDGLSERDNQNAALSQAVSLLRRDLGAVLPRLFYPPDAAAPQSPLRFDGGQFAITTGGQPLLVSPPGSVPGTALQTDWPQRVEWRFDRRTATLWRGAWRDLTPASTHARGADVPVLQGVTAVRLRSYWPQVGWTEGTAPPGSAQSAATLDADSAFIAPETYSGTLPLAVEIVLVLNGRGPLRLIEALQ</sequence>
<dbReference type="SUPFAM" id="SSF54523">
    <property type="entry name" value="Pili subunits"/>
    <property type="match status" value="1"/>
</dbReference>
<comment type="similarity">
    <text evidence="2">Belongs to the GSP J family.</text>
</comment>
<dbReference type="EMBL" id="QLMG01000039">
    <property type="protein sequence ID" value="RAK13197.1"/>
    <property type="molecule type" value="Genomic_DNA"/>
</dbReference>
<name>A0A327XYM0_9RHOB</name>
<evidence type="ECO:0000256" key="7">
    <source>
        <dbReference type="ARBA" id="ARBA00022692"/>
    </source>
</evidence>
<evidence type="ECO:0000256" key="8">
    <source>
        <dbReference type="ARBA" id="ARBA00022989"/>
    </source>
</evidence>
<evidence type="ECO:0000313" key="12">
    <source>
        <dbReference type="Proteomes" id="UP000249165"/>
    </source>
</evidence>
<keyword evidence="6" id="KW-0997">Cell inner membrane</keyword>
<keyword evidence="4" id="KW-1003">Cell membrane</keyword>